<evidence type="ECO:0000313" key="2">
    <source>
        <dbReference type="Proteomes" id="UP000436047"/>
    </source>
</evidence>
<gene>
    <name evidence="1" type="ORF">FYJ45_06550</name>
</gene>
<keyword evidence="2" id="KW-1185">Reference proteome</keyword>
<dbReference type="EMBL" id="VUMI01000007">
    <property type="protein sequence ID" value="MSS87981.1"/>
    <property type="molecule type" value="Genomic_DNA"/>
</dbReference>
<dbReference type="GeneID" id="86052725"/>
<comment type="caution">
    <text evidence="1">The sequence shown here is derived from an EMBL/GenBank/DDBJ whole genome shotgun (WGS) entry which is preliminary data.</text>
</comment>
<protein>
    <submittedName>
        <fullName evidence="1">DUF3788 domain-containing protein</fullName>
    </submittedName>
</protein>
<name>A0A6N7VY78_9FIRM</name>
<accession>A0A6N7VY78</accession>
<organism evidence="1 2">
    <name type="scientific">Eisenbergiella porci</name>
    <dbReference type="NCBI Taxonomy" id="2652274"/>
    <lineage>
        <taxon>Bacteria</taxon>
        <taxon>Bacillati</taxon>
        <taxon>Bacillota</taxon>
        <taxon>Clostridia</taxon>
        <taxon>Lachnospirales</taxon>
        <taxon>Lachnospiraceae</taxon>
        <taxon>Eisenbergiella</taxon>
    </lineage>
</organism>
<dbReference type="RefSeq" id="WP_154463959.1">
    <property type="nucleotide sequence ID" value="NZ_JAXDZL010000097.1"/>
</dbReference>
<dbReference type="InterPro" id="IPR024265">
    <property type="entry name" value="DUF3788"/>
</dbReference>
<dbReference type="Proteomes" id="UP000436047">
    <property type="component" value="Unassembled WGS sequence"/>
</dbReference>
<sequence length="137" mass="16118">MLDKMPNMDDMTALIGQSLYDVWQKLCAAIDEKYDMDRIWNSGGKAWTYEYKYRRDGKTLCALYARENCVGFMVILGKDERAKFESGRSEYSESVQKVYDDSKTYHDGKWLMFEPVDTSLFSDFMRLLAIKRSPNRK</sequence>
<dbReference type="Pfam" id="PF12663">
    <property type="entry name" value="DUF3788"/>
    <property type="match status" value="1"/>
</dbReference>
<dbReference type="AlphaFoldDB" id="A0A6N7VY78"/>
<proteinExistence type="predicted"/>
<reference evidence="1 2" key="1">
    <citation type="submission" date="2019-08" db="EMBL/GenBank/DDBJ databases">
        <title>In-depth cultivation of the pig gut microbiome towards novel bacterial diversity and tailored functional studies.</title>
        <authorList>
            <person name="Wylensek D."/>
            <person name="Hitch T.C.A."/>
            <person name="Clavel T."/>
        </authorList>
    </citation>
    <scope>NUCLEOTIDE SEQUENCE [LARGE SCALE GENOMIC DNA]</scope>
    <source>
        <strain evidence="1 2">WCA-389-WT-23B</strain>
    </source>
</reference>
<evidence type="ECO:0000313" key="1">
    <source>
        <dbReference type="EMBL" id="MSS87981.1"/>
    </source>
</evidence>